<gene>
    <name evidence="1" type="ORF">H8D96_16665</name>
</gene>
<sequence length="277" mass="30706">MSSWQDIDDQVPGGIYLCQVNENVSCGACCGLYNLADSSRETLNRILARRTMLFKTVPRDADAIEAFGRQMEAEVNGNQPFPEFHHCPYLGLVGAEQSRVGCLLHPLADGNNGADFRGLSFYGGLACQAYFCPSCSRSPKLLKDLIRRAATDWYHYGLIITEVDLLCALYDRLRSDGAAGGPALNGGEKCLEAGRNLLELKITWPFQKNPVTDRVNYFFKDNLYAKPAVHYADAAVSGSRHEEIFKNLVTTFDTADQLQQAETMIDNLIDEIAFSTI</sequence>
<dbReference type="AlphaFoldDB" id="A0A8J6P649"/>
<evidence type="ECO:0000313" key="2">
    <source>
        <dbReference type="Proteomes" id="UP000605201"/>
    </source>
</evidence>
<dbReference type="Proteomes" id="UP000605201">
    <property type="component" value="Unassembled WGS sequence"/>
</dbReference>
<dbReference type="EMBL" id="JACNIG010000307">
    <property type="protein sequence ID" value="MBC8433541.1"/>
    <property type="molecule type" value="Genomic_DNA"/>
</dbReference>
<accession>A0A8J6P649</accession>
<comment type="caution">
    <text evidence="1">The sequence shown here is derived from an EMBL/GenBank/DDBJ whole genome shotgun (WGS) entry which is preliminary data.</text>
</comment>
<protein>
    <submittedName>
        <fullName evidence="1">Uncharacterized protein</fullName>
    </submittedName>
</protein>
<proteinExistence type="predicted"/>
<name>A0A8J6P649_9BACT</name>
<evidence type="ECO:0000313" key="1">
    <source>
        <dbReference type="EMBL" id="MBC8433541.1"/>
    </source>
</evidence>
<reference evidence="1 2" key="1">
    <citation type="submission" date="2020-08" db="EMBL/GenBank/DDBJ databases">
        <title>Bridging the membrane lipid divide: bacteria of the FCB group superphylum have the potential to synthesize archaeal ether lipids.</title>
        <authorList>
            <person name="Villanueva L."/>
            <person name="Von Meijenfeldt F.A.B."/>
            <person name="Westbye A.B."/>
            <person name="Yadav S."/>
            <person name="Hopmans E.C."/>
            <person name="Dutilh B.E."/>
            <person name="Sinninghe Damste J.S."/>
        </authorList>
    </citation>
    <scope>NUCLEOTIDE SEQUENCE [LARGE SCALE GENOMIC DNA]</scope>
    <source>
        <strain evidence="1">NIOZ-UU17</strain>
    </source>
</reference>
<organism evidence="1 2">
    <name type="scientific">Candidatus Desulfatibia vada</name>
    <dbReference type="NCBI Taxonomy" id="2841696"/>
    <lineage>
        <taxon>Bacteria</taxon>
        <taxon>Pseudomonadati</taxon>
        <taxon>Thermodesulfobacteriota</taxon>
        <taxon>Desulfobacteria</taxon>
        <taxon>Desulfobacterales</taxon>
        <taxon>Desulfobacterales incertae sedis</taxon>
        <taxon>Candidatus Desulfatibia</taxon>
    </lineage>
</organism>